<dbReference type="Proteomes" id="UP000596742">
    <property type="component" value="Unassembled WGS sequence"/>
</dbReference>
<protein>
    <recommendedName>
        <fullName evidence="4">Antistasin-like domain-containing protein</fullName>
    </recommendedName>
</protein>
<dbReference type="EMBL" id="UYJE01000757">
    <property type="protein sequence ID" value="VDH96048.1"/>
    <property type="molecule type" value="Genomic_DNA"/>
</dbReference>
<feature type="signal peptide" evidence="1">
    <location>
        <begin position="1"/>
        <end position="19"/>
    </location>
</feature>
<name>A0A8B6BWF0_MYTGA</name>
<keyword evidence="1" id="KW-0732">Signal</keyword>
<dbReference type="OrthoDB" id="6169360at2759"/>
<organism evidence="2 3">
    <name type="scientific">Mytilus galloprovincialis</name>
    <name type="common">Mediterranean mussel</name>
    <dbReference type="NCBI Taxonomy" id="29158"/>
    <lineage>
        <taxon>Eukaryota</taxon>
        <taxon>Metazoa</taxon>
        <taxon>Spiralia</taxon>
        <taxon>Lophotrochozoa</taxon>
        <taxon>Mollusca</taxon>
        <taxon>Bivalvia</taxon>
        <taxon>Autobranchia</taxon>
        <taxon>Pteriomorphia</taxon>
        <taxon>Mytilida</taxon>
        <taxon>Mytiloidea</taxon>
        <taxon>Mytilidae</taxon>
        <taxon>Mytilinae</taxon>
        <taxon>Mytilus</taxon>
    </lineage>
</organism>
<accession>A0A8B6BWF0</accession>
<evidence type="ECO:0000256" key="1">
    <source>
        <dbReference type="SAM" id="SignalP"/>
    </source>
</evidence>
<evidence type="ECO:0000313" key="2">
    <source>
        <dbReference type="EMBL" id="VDH96048.1"/>
    </source>
</evidence>
<keyword evidence="3" id="KW-1185">Reference proteome</keyword>
<reference evidence="2" key="1">
    <citation type="submission" date="2018-11" db="EMBL/GenBank/DDBJ databases">
        <authorList>
            <person name="Alioto T."/>
            <person name="Alioto T."/>
        </authorList>
    </citation>
    <scope>NUCLEOTIDE SEQUENCE</scope>
</reference>
<sequence>MKILFVCFVFGIGIAGVLGRRCVVYSAGETIPAIPKGARYGRTCHSVLFDPKRYCIEWDCPQTDCSNPIIPYSGCPYCQGTCVNDGNVYQYGVSFPCDGGCNTCTCFMSTMRACFKKTPPAECL</sequence>
<comment type="caution">
    <text evidence="2">The sequence shown here is derived from an EMBL/GenBank/DDBJ whole genome shotgun (WGS) entry which is preliminary data.</text>
</comment>
<feature type="chain" id="PRO_5032705257" description="Antistasin-like domain-containing protein" evidence="1">
    <location>
        <begin position="20"/>
        <end position="124"/>
    </location>
</feature>
<gene>
    <name evidence="2" type="ORF">MGAL_10B051775</name>
</gene>
<evidence type="ECO:0008006" key="4">
    <source>
        <dbReference type="Google" id="ProtNLM"/>
    </source>
</evidence>
<dbReference type="AlphaFoldDB" id="A0A8B6BWF0"/>
<proteinExistence type="predicted"/>
<evidence type="ECO:0000313" key="3">
    <source>
        <dbReference type="Proteomes" id="UP000596742"/>
    </source>
</evidence>